<evidence type="ECO:0000259" key="11">
    <source>
        <dbReference type="PROSITE" id="PS50880"/>
    </source>
</evidence>
<dbReference type="PROSITE" id="PS52039">
    <property type="entry name" value="TOPO_IA_2"/>
    <property type="match status" value="1"/>
</dbReference>
<dbReference type="InterPro" id="IPR013825">
    <property type="entry name" value="Topo_IA_cen_sub2"/>
</dbReference>
<evidence type="ECO:0000259" key="12">
    <source>
        <dbReference type="PROSITE" id="PS52039"/>
    </source>
</evidence>
<keyword evidence="8 10" id="KW-0238">DNA-binding</keyword>
<evidence type="ECO:0000256" key="8">
    <source>
        <dbReference type="ARBA" id="ARBA00023125"/>
    </source>
</evidence>
<proteinExistence type="inferred from homology"/>
<evidence type="ECO:0000313" key="14">
    <source>
        <dbReference type="Proteomes" id="UP001325140"/>
    </source>
</evidence>
<dbReference type="InterPro" id="IPR000380">
    <property type="entry name" value="Topo_IA"/>
</dbReference>
<dbReference type="InterPro" id="IPR003602">
    <property type="entry name" value="Topo_IA_DNA-bd_dom"/>
</dbReference>
<dbReference type="InterPro" id="IPR013826">
    <property type="entry name" value="Topo_IA_cen_sub3"/>
</dbReference>
<dbReference type="PROSITE" id="PS00396">
    <property type="entry name" value="TOPO_IA_1"/>
    <property type="match status" value="1"/>
</dbReference>
<comment type="catalytic activity">
    <reaction evidence="1 10">
        <text>ATP-independent breakage of single-stranded DNA, followed by passage and rejoining.</text>
        <dbReference type="EC" id="5.6.2.1"/>
    </reaction>
</comment>
<comment type="caution">
    <text evidence="10">Lacks conserved residue(s) required for the propagation of feature annotation.</text>
</comment>
<dbReference type="InterPro" id="IPR005733">
    <property type="entry name" value="TopoI_bac-type"/>
</dbReference>
<keyword evidence="14" id="KW-1185">Reference proteome</keyword>
<comment type="subunit">
    <text evidence="10">Monomer.</text>
</comment>
<dbReference type="Pfam" id="PF01396">
    <property type="entry name" value="Zn_ribbon_Top1"/>
    <property type="match status" value="1"/>
</dbReference>
<dbReference type="InterPro" id="IPR028612">
    <property type="entry name" value="Topoisom_1_IA"/>
</dbReference>
<feature type="site" description="Interaction with DNA" evidence="10">
    <location>
        <position position="31"/>
    </location>
</feature>
<dbReference type="InterPro" id="IPR034149">
    <property type="entry name" value="TOPRIM_TopoI"/>
</dbReference>
<dbReference type="SMART" id="SM00436">
    <property type="entry name" value="TOP1Bc"/>
    <property type="match status" value="1"/>
</dbReference>
<keyword evidence="6" id="KW-0460">Magnesium</keyword>
<protein>
    <recommendedName>
        <fullName evidence="10">DNA topoisomerase 1</fullName>
        <ecNumber evidence="10">5.6.2.1</ecNumber>
    </recommendedName>
    <alternativeName>
        <fullName evidence="10">DNA topoisomerase I</fullName>
    </alternativeName>
</protein>
<dbReference type="EC" id="5.6.2.1" evidence="10"/>
<dbReference type="InterPro" id="IPR013824">
    <property type="entry name" value="Topo_IA_cen_sub1"/>
</dbReference>
<keyword evidence="3" id="KW-0479">Metal-binding</keyword>
<evidence type="ECO:0000256" key="1">
    <source>
        <dbReference type="ARBA" id="ARBA00000213"/>
    </source>
</evidence>
<dbReference type="PRINTS" id="PR00417">
    <property type="entry name" value="PRTPISMRASEI"/>
</dbReference>
<dbReference type="Pfam" id="PF01751">
    <property type="entry name" value="Toprim"/>
    <property type="match status" value="1"/>
</dbReference>
<dbReference type="Proteomes" id="UP001325140">
    <property type="component" value="Chromosome"/>
</dbReference>
<evidence type="ECO:0000256" key="9">
    <source>
        <dbReference type="ARBA" id="ARBA00023235"/>
    </source>
</evidence>
<organism evidence="13 14">
    <name type="scientific">Candidatus Fokinia crypta</name>
    <dbReference type="NCBI Taxonomy" id="1920990"/>
    <lineage>
        <taxon>Bacteria</taxon>
        <taxon>Pseudomonadati</taxon>
        <taxon>Pseudomonadota</taxon>
        <taxon>Alphaproteobacteria</taxon>
        <taxon>Rickettsiales</taxon>
        <taxon>Candidatus Midichloriaceae</taxon>
        <taxon>Candidatus Fokinia</taxon>
    </lineage>
</organism>
<evidence type="ECO:0000256" key="6">
    <source>
        <dbReference type="ARBA" id="ARBA00022842"/>
    </source>
</evidence>
<feature type="site" description="Interaction with DNA" evidence="10">
    <location>
        <position position="306"/>
    </location>
</feature>
<feature type="site" description="Interaction with DNA" evidence="10">
    <location>
        <position position="158"/>
    </location>
</feature>
<dbReference type="PANTHER" id="PTHR42785:SF1">
    <property type="entry name" value="DNA TOPOISOMERASE"/>
    <property type="match status" value="1"/>
</dbReference>
<evidence type="ECO:0000256" key="7">
    <source>
        <dbReference type="ARBA" id="ARBA00023029"/>
    </source>
</evidence>
<dbReference type="SMART" id="SM00493">
    <property type="entry name" value="TOPRIM"/>
    <property type="match status" value="1"/>
</dbReference>
<keyword evidence="5" id="KW-0862">Zinc</keyword>
<dbReference type="InterPro" id="IPR023405">
    <property type="entry name" value="Topo_IA_core_domain"/>
</dbReference>
<dbReference type="Pfam" id="PF01131">
    <property type="entry name" value="Topoisom_bac"/>
    <property type="match status" value="1"/>
</dbReference>
<dbReference type="HAMAP" id="MF_00952">
    <property type="entry name" value="Topoisom_1_prok"/>
    <property type="match status" value="1"/>
</dbReference>
<reference evidence="13" key="1">
    <citation type="submission" date="2022-10" db="EMBL/GenBank/DDBJ databases">
        <title>Host association and intracellularity evolved multiple times independently in the Rickettsiales.</title>
        <authorList>
            <person name="Castelli M."/>
            <person name="Nardi T."/>
            <person name="Gammuto L."/>
            <person name="Bellinzona G."/>
            <person name="Sabaneyeva E."/>
            <person name="Potekhin A."/>
            <person name="Serra V."/>
            <person name="Petroni G."/>
            <person name="Sassera D."/>
        </authorList>
    </citation>
    <scope>NUCLEOTIDE SEQUENCE [LARGE SCALE GENOMIC DNA]</scope>
    <source>
        <strain evidence="13">US_Bl 11III1</strain>
    </source>
</reference>
<name>A0ABZ0USR5_9RICK</name>
<evidence type="ECO:0000256" key="5">
    <source>
        <dbReference type="ARBA" id="ARBA00022833"/>
    </source>
</evidence>
<dbReference type="CDD" id="cd03363">
    <property type="entry name" value="TOPRIM_TopoIA_TopoI"/>
    <property type="match status" value="1"/>
</dbReference>
<dbReference type="InterPro" id="IPR003601">
    <property type="entry name" value="Topo_IA_2"/>
</dbReference>
<feature type="domain" description="Topo IA-type catalytic" evidence="12">
    <location>
        <begin position="132"/>
        <end position="580"/>
    </location>
</feature>
<keyword evidence="9 10" id="KW-0413">Isomerase</keyword>
<comment type="function">
    <text evidence="10">Releases the supercoiling and torsional tension of DNA, which is introduced during the DNA replication and transcription, by transiently cleaving and rejoining one strand of the DNA duplex. Introduces a single-strand break via transesterification at a target site in duplex DNA. The scissile phosphodiester is attacked by the catalytic tyrosine of the enzyme, resulting in the formation of a DNA-(5'-phosphotyrosyl)-enzyme intermediate and the expulsion of a 3'-OH DNA strand. The free DNA strand then undergoes passage around the unbroken strand, thus removing DNA supercoils. Finally, in the religation step, the DNA 3'-OH attacks the covalent intermediate to expel the active-site tyrosine and restore the DNA phosphodiester backbone.</text>
</comment>
<dbReference type="Gene3D" id="2.70.20.10">
    <property type="entry name" value="Topoisomerase I, domain 3"/>
    <property type="match status" value="1"/>
</dbReference>
<dbReference type="EMBL" id="CP110343">
    <property type="protein sequence ID" value="WPX98069.1"/>
    <property type="molecule type" value="Genomic_DNA"/>
</dbReference>
<dbReference type="InterPro" id="IPR025589">
    <property type="entry name" value="Toprim_C_rpt"/>
</dbReference>
<evidence type="ECO:0000313" key="13">
    <source>
        <dbReference type="EMBL" id="WPX98069.1"/>
    </source>
</evidence>
<dbReference type="PANTHER" id="PTHR42785">
    <property type="entry name" value="DNA TOPOISOMERASE, TYPE IA, CORE"/>
    <property type="match status" value="1"/>
</dbReference>
<feature type="active site" description="O-(5'-phospho-DNA)-tyrosine intermediate" evidence="10">
    <location>
        <position position="304"/>
    </location>
</feature>
<feature type="region of interest" description="Interaction with DNA" evidence="10">
    <location>
        <begin position="166"/>
        <end position="171"/>
    </location>
</feature>
<evidence type="ECO:0000256" key="4">
    <source>
        <dbReference type="ARBA" id="ARBA00022771"/>
    </source>
</evidence>
<dbReference type="SMART" id="SM00437">
    <property type="entry name" value="TOP1Ac"/>
    <property type="match status" value="1"/>
</dbReference>
<dbReference type="PROSITE" id="PS50880">
    <property type="entry name" value="TOPRIM"/>
    <property type="match status" value="1"/>
</dbReference>
<sequence>MELLIVESPSKAKSIGGYLGKGFSVISSYGHVRSIPSKSGMIDCDNQFRPTYSLSEKALQIVEQITEKAKKATNIYLATDPDREGEAIAWHIAEILKERNVISEKSKIRRIVFYEITKNAIQNALKSYSEIRMPLVYAQRAREALDYIIGFNLSPVLWRKIPSSKSAGRVQSVAVKMIAERENEILLFDSKEYWSIHINFLLSESQFLECKLLQFNGKELKKLSISNEEQANDIKSAIIDLNYAVDDITQTESSNQPPPPFTTSTMMQEASKRFGFTAQKTAQIAQKLYEGVQIHDQTTGLITYMRTDSISVSPEVISTVTTLIQKKYGLEYSLKNPRTFINKTKNAQEAHEAVRPTDPLLTPDSIRQHLTEEQYKLYKMIWCRLVASQMQPSKHKHVTVAVNGTDSNGNVEAIASTSASCVIFDGFTKIYEVISDKMEEDISAIPSLSVENLEKYIKKNAKLIFHDITTKQHFTKPPSRYSEATLIKAMEELGIGRPSTYPSIIGIIQKRNYVMIQKKRFYLEALGEITNMFLEEYFHKYIAYDFTAKLEDSLDQIANDKVNYIEILQDFWKGFHTTVLQTMKIEITTVMKSLNEKIRPYIVHAFGATSTNEALCPSCKDALTLKSGKIGSFLSCCKYPNCTFTVSLNDVFLKLQNRGSAGEKIGSENKYPILLYNQEETEVPVMLYNGRYGLYIEISGEKKERFTVPQSMIEKTHEGLYVVSADNARKLVSLPRTIGIHPSTNLEVKVGIGKYGAYIFHNNKYTTAKKVDIFSLTLDEALAIIK</sequence>
<evidence type="ECO:0000256" key="2">
    <source>
        <dbReference type="ARBA" id="ARBA00009446"/>
    </source>
</evidence>
<feature type="site" description="Interaction with DNA" evidence="10">
    <location>
        <position position="146"/>
    </location>
</feature>
<evidence type="ECO:0000256" key="10">
    <source>
        <dbReference type="HAMAP-Rule" id="MF_00952"/>
    </source>
</evidence>
<dbReference type="SUPFAM" id="SSF56712">
    <property type="entry name" value="Prokaryotic type I DNA topoisomerase"/>
    <property type="match status" value="1"/>
</dbReference>
<comment type="similarity">
    <text evidence="2 10">Belongs to the type IA topoisomerase family.</text>
</comment>
<dbReference type="Gene3D" id="1.10.290.10">
    <property type="entry name" value="Topoisomerase I, domain 4"/>
    <property type="match status" value="1"/>
</dbReference>
<dbReference type="Pfam" id="PF13368">
    <property type="entry name" value="Toprim_C_rpt"/>
    <property type="match status" value="1"/>
</dbReference>
<feature type="site" description="Interaction with DNA" evidence="10">
    <location>
        <position position="142"/>
    </location>
</feature>
<dbReference type="InterPro" id="IPR023406">
    <property type="entry name" value="Topo_IA_AS"/>
</dbReference>
<feature type="domain" description="Toprim" evidence="11">
    <location>
        <begin position="1"/>
        <end position="116"/>
    </location>
</feature>
<dbReference type="SUPFAM" id="SSF57783">
    <property type="entry name" value="Zinc beta-ribbon"/>
    <property type="match status" value="1"/>
</dbReference>
<keyword evidence="4" id="KW-0863">Zinc-finger</keyword>
<dbReference type="NCBIfam" id="TIGR01051">
    <property type="entry name" value="topA_bact"/>
    <property type="match status" value="1"/>
</dbReference>
<dbReference type="RefSeq" id="WP_323722045.1">
    <property type="nucleotide sequence ID" value="NZ_CP110343.1"/>
</dbReference>
<dbReference type="Gene3D" id="1.10.460.10">
    <property type="entry name" value="Topoisomerase I, domain 2"/>
    <property type="match status" value="1"/>
</dbReference>
<dbReference type="InterPro" id="IPR013498">
    <property type="entry name" value="Topo_IA_Znf"/>
</dbReference>
<gene>
    <name evidence="10" type="primary">topA</name>
    <name evidence="13" type="ORF">Fokcrypt_00597</name>
</gene>
<evidence type="ECO:0000256" key="3">
    <source>
        <dbReference type="ARBA" id="ARBA00022723"/>
    </source>
</evidence>
<dbReference type="CDD" id="cd00186">
    <property type="entry name" value="TOP1Ac"/>
    <property type="match status" value="1"/>
</dbReference>
<dbReference type="InterPro" id="IPR013497">
    <property type="entry name" value="Topo_IA_cen"/>
</dbReference>
<dbReference type="InterPro" id="IPR006171">
    <property type="entry name" value="TOPRIM_dom"/>
</dbReference>
<keyword evidence="7 10" id="KW-0799">Topoisomerase</keyword>
<accession>A0ABZ0USR5</accession>
<dbReference type="Gene3D" id="3.30.65.10">
    <property type="entry name" value="Bacterial Topoisomerase I, domain 1"/>
    <property type="match status" value="1"/>
</dbReference>
<dbReference type="Gene3D" id="3.40.50.140">
    <property type="match status" value="1"/>
</dbReference>
<feature type="site" description="Interaction with DNA" evidence="10">
    <location>
        <position position="511"/>
    </location>
</feature>